<gene>
    <name evidence="2" type="ORF">BDZ94DRAFT_1260691</name>
</gene>
<keyword evidence="3" id="KW-1185">Reference proteome</keyword>
<dbReference type="AlphaFoldDB" id="A0A9P5Y7T9"/>
<name>A0A9P5Y7T9_9AGAR</name>
<dbReference type="EMBL" id="MU150269">
    <property type="protein sequence ID" value="KAF9462755.1"/>
    <property type="molecule type" value="Genomic_DNA"/>
</dbReference>
<evidence type="ECO:0000256" key="1">
    <source>
        <dbReference type="SAM" id="MobiDB-lite"/>
    </source>
</evidence>
<feature type="region of interest" description="Disordered" evidence="1">
    <location>
        <begin position="71"/>
        <end position="112"/>
    </location>
</feature>
<comment type="caution">
    <text evidence="2">The sequence shown here is derived from an EMBL/GenBank/DDBJ whole genome shotgun (WGS) entry which is preliminary data.</text>
</comment>
<protein>
    <submittedName>
        <fullName evidence="2">Uncharacterized protein</fullName>
    </submittedName>
</protein>
<organism evidence="2 3">
    <name type="scientific">Collybia nuda</name>
    <dbReference type="NCBI Taxonomy" id="64659"/>
    <lineage>
        <taxon>Eukaryota</taxon>
        <taxon>Fungi</taxon>
        <taxon>Dikarya</taxon>
        <taxon>Basidiomycota</taxon>
        <taxon>Agaricomycotina</taxon>
        <taxon>Agaricomycetes</taxon>
        <taxon>Agaricomycetidae</taxon>
        <taxon>Agaricales</taxon>
        <taxon>Tricholomatineae</taxon>
        <taxon>Clitocybaceae</taxon>
        <taxon>Collybia</taxon>
    </lineage>
</organism>
<reference evidence="2" key="1">
    <citation type="submission" date="2020-11" db="EMBL/GenBank/DDBJ databases">
        <authorList>
            <consortium name="DOE Joint Genome Institute"/>
            <person name="Ahrendt S."/>
            <person name="Riley R."/>
            <person name="Andreopoulos W."/>
            <person name="Labutti K."/>
            <person name="Pangilinan J."/>
            <person name="Ruiz-Duenas F.J."/>
            <person name="Barrasa J.M."/>
            <person name="Sanchez-Garcia M."/>
            <person name="Camarero S."/>
            <person name="Miyauchi S."/>
            <person name="Serrano A."/>
            <person name="Linde D."/>
            <person name="Babiker R."/>
            <person name="Drula E."/>
            <person name="Ayuso-Fernandez I."/>
            <person name="Pacheco R."/>
            <person name="Padilla G."/>
            <person name="Ferreira P."/>
            <person name="Barriuso J."/>
            <person name="Kellner H."/>
            <person name="Castanera R."/>
            <person name="Alfaro M."/>
            <person name="Ramirez L."/>
            <person name="Pisabarro A.G."/>
            <person name="Kuo A."/>
            <person name="Tritt A."/>
            <person name="Lipzen A."/>
            <person name="He G."/>
            <person name="Yan M."/>
            <person name="Ng V."/>
            <person name="Cullen D."/>
            <person name="Martin F."/>
            <person name="Rosso M.-N."/>
            <person name="Henrissat B."/>
            <person name="Hibbett D."/>
            <person name="Martinez A.T."/>
            <person name="Grigoriev I.V."/>
        </authorList>
    </citation>
    <scope>NUCLEOTIDE SEQUENCE</scope>
    <source>
        <strain evidence="2">CBS 247.69</strain>
    </source>
</reference>
<sequence>MNTNLAELLWEVLFGEMASSSLTMFSMLCPLADCVPEQQTPLYAESRICEDTSKVYDASWKCTHWMSPAPKHEKMTKHGPSIRPFENNRKSGTSNAGDGRQTKISIHFGSQT</sequence>
<evidence type="ECO:0000313" key="3">
    <source>
        <dbReference type="Proteomes" id="UP000807353"/>
    </source>
</evidence>
<accession>A0A9P5Y7T9</accession>
<dbReference type="Proteomes" id="UP000807353">
    <property type="component" value="Unassembled WGS sequence"/>
</dbReference>
<proteinExistence type="predicted"/>
<evidence type="ECO:0000313" key="2">
    <source>
        <dbReference type="EMBL" id="KAF9462755.1"/>
    </source>
</evidence>
<feature type="compositionally biased region" description="Polar residues" evidence="1">
    <location>
        <begin position="90"/>
        <end position="112"/>
    </location>
</feature>